<keyword evidence="2" id="KW-1185">Reference proteome</keyword>
<reference evidence="1 2" key="1">
    <citation type="submission" date="2021-06" db="EMBL/GenBank/DDBJ databases">
        <title>Caerostris extrusa draft genome.</title>
        <authorList>
            <person name="Kono N."/>
            <person name="Arakawa K."/>
        </authorList>
    </citation>
    <scope>NUCLEOTIDE SEQUENCE [LARGE SCALE GENOMIC DNA]</scope>
</reference>
<dbReference type="Proteomes" id="UP001054945">
    <property type="component" value="Unassembled WGS sequence"/>
</dbReference>
<protein>
    <submittedName>
        <fullName evidence="1">Uncharacterized protein</fullName>
    </submittedName>
</protein>
<sequence length="170" mass="20017">MERRNQKVGKLVYKRRVKLKGGVPPDSTLEAIEITSVHKIERRHAPFLFKSRSLNSFRNDRHCLRERDLLTPGTTKRSHPVFYDPLWWPFRCTGILASGMFSGNYEDRFPNLLLHGMGVFYKSYSGGWIGFIHFAFPFPKIALSRLSGFFLQFFERVSGRFSYFKECFYE</sequence>
<evidence type="ECO:0000313" key="2">
    <source>
        <dbReference type="Proteomes" id="UP001054945"/>
    </source>
</evidence>
<dbReference type="AlphaFoldDB" id="A0AAV4NU26"/>
<dbReference type="EMBL" id="BPLR01021203">
    <property type="protein sequence ID" value="GIX87116.1"/>
    <property type="molecule type" value="Genomic_DNA"/>
</dbReference>
<organism evidence="1 2">
    <name type="scientific">Caerostris extrusa</name>
    <name type="common">Bark spider</name>
    <name type="synonym">Caerostris bankana</name>
    <dbReference type="NCBI Taxonomy" id="172846"/>
    <lineage>
        <taxon>Eukaryota</taxon>
        <taxon>Metazoa</taxon>
        <taxon>Ecdysozoa</taxon>
        <taxon>Arthropoda</taxon>
        <taxon>Chelicerata</taxon>
        <taxon>Arachnida</taxon>
        <taxon>Araneae</taxon>
        <taxon>Araneomorphae</taxon>
        <taxon>Entelegynae</taxon>
        <taxon>Araneoidea</taxon>
        <taxon>Araneidae</taxon>
        <taxon>Caerostris</taxon>
    </lineage>
</organism>
<evidence type="ECO:0000313" key="1">
    <source>
        <dbReference type="EMBL" id="GIX87116.1"/>
    </source>
</evidence>
<accession>A0AAV4NU26</accession>
<name>A0AAV4NU26_CAEEX</name>
<gene>
    <name evidence="1" type="ORF">CEXT_408961</name>
</gene>
<proteinExistence type="predicted"/>
<comment type="caution">
    <text evidence="1">The sequence shown here is derived from an EMBL/GenBank/DDBJ whole genome shotgun (WGS) entry which is preliminary data.</text>
</comment>